<dbReference type="AlphaFoldDB" id="A0A0U5FE99"/>
<organism evidence="1 2">
    <name type="scientific">Xanthomonas citri pv. citri</name>
    <dbReference type="NCBI Taxonomy" id="611301"/>
    <lineage>
        <taxon>Bacteria</taxon>
        <taxon>Pseudomonadati</taxon>
        <taxon>Pseudomonadota</taxon>
        <taxon>Gammaproteobacteria</taxon>
        <taxon>Lysobacterales</taxon>
        <taxon>Lysobacteraceae</taxon>
        <taxon>Xanthomonas</taxon>
    </lineage>
</organism>
<name>A0A0U5FE99_XANCI</name>
<protein>
    <submittedName>
        <fullName evidence="1">Uncharacterized protein</fullName>
    </submittedName>
</protein>
<keyword evidence="2" id="KW-1185">Reference proteome</keyword>
<accession>A0A0U5FE99</accession>
<gene>
    <name evidence="1" type="ORF">XAC3562_450128</name>
</gene>
<evidence type="ECO:0000313" key="1">
    <source>
        <dbReference type="EMBL" id="CEG16706.1"/>
    </source>
</evidence>
<evidence type="ECO:0000313" key="2">
    <source>
        <dbReference type="Proteomes" id="UP000052230"/>
    </source>
</evidence>
<proteinExistence type="predicted"/>
<reference evidence="1 2" key="1">
    <citation type="submission" date="2014-09" db="EMBL/GenBank/DDBJ databases">
        <authorList>
            <person name="Regsiter A."/>
        </authorList>
    </citation>
    <scope>NUCLEOTIDE SEQUENCE [LARGE SCALE GENOMIC DNA]</scope>
</reference>
<comment type="caution">
    <text evidence="1">The sequence shown here is derived from an EMBL/GenBank/DDBJ whole genome shotgun (WGS) entry which is preliminary data.</text>
</comment>
<sequence length="75" mass="8104">MTGDIIALTDAGTHLIFAPPWRWTESDITPRIDGSQAEFAKVGAEPDAPLSTWGMQTNVRNAGQHHRAVPARIGP</sequence>
<dbReference type="EMBL" id="CCXZ01000139">
    <property type="protein sequence ID" value="CEG16706.1"/>
    <property type="molecule type" value="Genomic_DNA"/>
</dbReference>
<dbReference type="Proteomes" id="UP000052230">
    <property type="component" value="Unassembled WGS sequence"/>
</dbReference>